<keyword evidence="2" id="KW-0472">Membrane</keyword>
<dbReference type="InterPro" id="IPR036779">
    <property type="entry name" value="LysM_dom_sf"/>
</dbReference>
<dbReference type="RefSeq" id="WP_236865925.1">
    <property type="nucleotide sequence ID" value="NZ_BAABAZ010000008.1"/>
</dbReference>
<evidence type="ECO:0000256" key="1">
    <source>
        <dbReference type="SAM" id="MobiDB-lite"/>
    </source>
</evidence>
<feature type="compositionally biased region" description="Low complexity" evidence="1">
    <location>
        <begin position="139"/>
        <end position="156"/>
    </location>
</feature>
<evidence type="ECO:0000256" key="2">
    <source>
        <dbReference type="SAM" id="Phobius"/>
    </source>
</evidence>
<gene>
    <name evidence="4" type="ORF">GCM10022261_26730</name>
</gene>
<dbReference type="EMBL" id="BAABAZ010000008">
    <property type="protein sequence ID" value="GAA4285142.1"/>
    <property type="molecule type" value="Genomic_DNA"/>
</dbReference>
<accession>A0ABP8EMY5</accession>
<dbReference type="Proteomes" id="UP001501586">
    <property type="component" value="Unassembled WGS sequence"/>
</dbReference>
<name>A0ABP8EMY5_9MICO</name>
<dbReference type="InterPro" id="IPR018392">
    <property type="entry name" value="LysM"/>
</dbReference>
<keyword evidence="5" id="KW-1185">Reference proteome</keyword>
<feature type="compositionally biased region" description="Pro residues" evidence="1">
    <location>
        <begin position="230"/>
        <end position="246"/>
    </location>
</feature>
<organism evidence="4 5">
    <name type="scientific">Brevibacterium daeguense</name>
    <dbReference type="NCBI Taxonomy" id="909936"/>
    <lineage>
        <taxon>Bacteria</taxon>
        <taxon>Bacillati</taxon>
        <taxon>Actinomycetota</taxon>
        <taxon>Actinomycetes</taxon>
        <taxon>Micrococcales</taxon>
        <taxon>Brevibacteriaceae</taxon>
        <taxon>Brevibacterium</taxon>
    </lineage>
</organism>
<protein>
    <recommendedName>
        <fullName evidence="3">LysM domain-containing protein</fullName>
    </recommendedName>
</protein>
<evidence type="ECO:0000313" key="5">
    <source>
        <dbReference type="Proteomes" id="UP001501586"/>
    </source>
</evidence>
<dbReference type="CDD" id="cd00118">
    <property type="entry name" value="LysM"/>
    <property type="match status" value="1"/>
</dbReference>
<keyword evidence="2" id="KW-1133">Transmembrane helix</keyword>
<sequence length="319" mass="31899">MNRALPFLAAAAHLAASTWLLTQVSGLWDMLLRGDAGAGMVLVLGGALIVVGARTSAAVLLLLAARLAALISSSTGRGLARLAIAVSPSHLRRSLIGSAAGLVVVGSAAWSPVVAAPHQPDPGATTAAHSPAWSSPAGAIPSSSTVSATPAAAQSPGWPTEGSASPDPEESPGWPANEPGAPHPEESPGWPVSEPPDSHQSPGSPTEEAGVAGDSAAADLPRQEADTDSPAPPPTEQQPPPGPDPGPDTKPRPDPATEPAAATVVVAPGDTLWSIAADLRPAAGSAPVADTVEDLYHANQDRIGPDPNLIIPGMRLETL</sequence>
<feature type="domain" description="LysM" evidence="3">
    <location>
        <begin position="262"/>
        <end position="318"/>
    </location>
</feature>
<keyword evidence="2" id="KW-0812">Transmembrane</keyword>
<evidence type="ECO:0000313" key="4">
    <source>
        <dbReference type="EMBL" id="GAA4285142.1"/>
    </source>
</evidence>
<reference evidence="5" key="1">
    <citation type="journal article" date="2019" name="Int. J. Syst. Evol. Microbiol.">
        <title>The Global Catalogue of Microorganisms (GCM) 10K type strain sequencing project: providing services to taxonomists for standard genome sequencing and annotation.</title>
        <authorList>
            <consortium name="The Broad Institute Genomics Platform"/>
            <consortium name="The Broad Institute Genome Sequencing Center for Infectious Disease"/>
            <person name="Wu L."/>
            <person name="Ma J."/>
        </authorList>
    </citation>
    <scope>NUCLEOTIDE SEQUENCE [LARGE SCALE GENOMIC DNA]</scope>
    <source>
        <strain evidence="5">JCM 17458</strain>
    </source>
</reference>
<dbReference type="PROSITE" id="PS51782">
    <property type="entry name" value="LYSM"/>
    <property type="match status" value="1"/>
</dbReference>
<proteinExistence type="predicted"/>
<comment type="caution">
    <text evidence="4">The sequence shown here is derived from an EMBL/GenBank/DDBJ whole genome shotgun (WGS) entry which is preliminary data.</text>
</comment>
<dbReference type="Gene3D" id="3.10.350.10">
    <property type="entry name" value="LysM domain"/>
    <property type="match status" value="1"/>
</dbReference>
<evidence type="ECO:0000259" key="3">
    <source>
        <dbReference type="PROSITE" id="PS51782"/>
    </source>
</evidence>
<feature type="transmembrane region" description="Helical" evidence="2">
    <location>
        <begin position="38"/>
        <end position="64"/>
    </location>
</feature>
<feature type="region of interest" description="Disordered" evidence="1">
    <location>
        <begin position="120"/>
        <end position="261"/>
    </location>
</feature>